<gene>
    <name evidence="3" type="ORF">OIK42_14450</name>
</gene>
<name>A0ABT5L643_9ALTE</name>
<dbReference type="Pfam" id="PF20101">
    <property type="entry name" value="DUF6491"/>
    <property type="match status" value="1"/>
</dbReference>
<evidence type="ECO:0000256" key="2">
    <source>
        <dbReference type="SAM" id="SignalP"/>
    </source>
</evidence>
<evidence type="ECO:0000256" key="1">
    <source>
        <dbReference type="SAM" id="Coils"/>
    </source>
</evidence>
<feature type="coiled-coil region" evidence="1">
    <location>
        <begin position="126"/>
        <end position="160"/>
    </location>
</feature>
<organism evidence="3 4">
    <name type="scientific">Alteromonas gilva</name>
    <dbReference type="NCBI Taxonomy" id="2987522"/>
    <lineage>
        <taxon>Bacteria</taxon>
        <taxon>Pseudomonadati</taxon>
        <taxon>Pseudomonadota</taxon>
        <taxon>Gammaproteobacteria</taxon>
        <taxon>Alteromonadales</taxon>
        <taxon>Alteromonadaceae</taxon>
        <taxon>Alteromonas/Salinimonas group</taxon>
        <taxon>Alteromonas</taxon>
    </lineage>
</organism>
<dbReference type="RefSeq" id="WP_273641740.1">
    <property type="nucleotide sequence ID" value="NZ_JAQQXP010000002.1"/>
</dbReference>
<proteinExistence type="predicted"/>
<comment type="caution">
    <text evidence="3">The sequence shown here is derived from an EMBL/GenBank/DDBJ whole genome shotgun (WGS) entry which is preliminary data.</text>
</comment>
<protein>
    <submittedName>
        <fullName evidence="3">DUF6491 family protein</fullName>
    </submittedName>
</protein>
<keyword evidence="4" id="KW-1185">Reference proteome</keyword>
<keyword evidence="1" id="KW-0175">Coiled coil</keyword>
<evidence type="ECO:0000313" key="4">
    <source>
        <dbReference type="Proteomes" id="UP001218788"/>
    </source>
</evidence>
<dbReference type="InterPro" id="IPR045500">
    <property type="entry name" value="DUF6491"/>
</dbReference>
<reference evidence="3 4" key="1">
    <citation type="submission" date="2022-10" db="EMBL/GenBank/DDBJ databases">
        <title>Alteromonas sp. chi3 Genome sequencing.</title>
        <authorList>
            <person name="Park S."/>
        </authorList>
    </citation>
    <scope>NUCLEOTIDE SEQUENCE [LARGE SCALE GENOMIC DNA]</scope>
    <source>
        <strain evidence="4">chi3</strain>
    </source>
</reference>
<evidence type="ECO:0000313" key="3">
    <source>
        <dbReference type="EMBL" id="MDC8831956.1"/>
    </source>
</evidence>
<dbReference type="Proteomes" id="UP001218788">
    <property type="component" value="Unassembled WGS sequence"/>
</dbReference>
<dbReference type="PROSITE" id="PS51257">
    <property type="entry name" value="PROKAR_LIPOPROTEIN"/>
    <property type="match status" value="1"/>
</dbReference>
<dbReference type="EMBL" id="JAQQXP010000002">
    <property type="protein sequence ID" value="MDC8831956.1"/>
    <property type="molecule type" value="Genomic_DNA"/>
</dbReference>
<feature type="chain" id="PRO_5047373160" evidence="2">
    <location>
        <begin position="19"/>
        <end position="161"/>
    </location>
</feature>
<sequence length="161" mass="18708">MKKMFILFVGIFLLTSCASPQLSNKEMVSLIENFVEEQQLERDHTVSAFRLDSYGQLSDEYLIFRSSPSRHFLIKLVPRCDAIGFSAALLLHRRFGNTLSEGSDFVYVPDSLPFRCYINRIYPLSREQHDLLRETIQTEIKELELKEQRLEEAEAKAEVES</sequence>
<keyword evidence="2" id="KW-0732">Signal</keyword>
<accession>A0ABT5L643</accession>
<feature type="signal peptide" evidence="2">
    <location>
        <begin position="1"/>
        <end position="18"/>
    </location>
</feature>